<dbReference type="SUPFAM" id="SSF55469">
    <property type="entry name" value="FMN-dependent nitroreductase-like"/>
    <property type="match status" value="1"/>
</dbReference>
<dbReference type="AlphaFoldDB" id="A0A2W7NUQ4"/>
<sequence length="199" mass="22328">MKASKSRRSDHPVDPMFLERWSPRAFAPETMPKADLLTILEAARWSASAFNIQPWRFVWARRETPDWDRLLGLLVEKNRDWAKNASAIVIVLSDSLRRREGKEDAPSGTHAFDTGLAAASLVLQAQALGWWAHGMEGIDKARTLEEVNAPEGYEVQVAFALGRRGEPDDLPENLREREAPSDRLPLGAIAFEGRMAPPF</sequence>
<dbReference type="RefSeq" id="WP_111536861.1">
    <property type="nucleotide sequence ID" value="NZ_QKZL01000005.1"/>
</dbReference>
<evidence type="ECO:0000313" key="5">
    <source>
        <dbReference type="Proteomes" id="UP000248916"/>
    </source>
</evidence>
<keyword evidence="2" id="KW-0560">Oxidoreductase</keyword>
<dbReference type="Gene3D" id="3.40.109.10">
    <property type="entry name" value="NADH Oxidase"/>
    <property type="match status" value="1"/>
</dbReference>
<proteinExistence type="inferred from homology"/>
<evidence type="ECO:0000259" key="3">
    <source>
        <dbReference type="Pfam" id="PF00881"/>
    </source>
</evidence>
<dbReference type="OrthoDB" id="9802510at2"/>
<reference evidence="4 5" key="1">
    <citation type="submission" date="2018-06" db="EMBL/GenBank/DDBJ databases">
        <title>Genomic Encyclopedia of Archaeal and Bacterial Type Strains, Phase II (KMG-II): from individual species to whole genera.</title>
        <authorList>
            <person name="Goeker M."/>
        </authorList>
    </citation>
    <scope>NUCLEOTIDE SEQUENCE [LARGE SCALE GENOMIC DNA]</scope>
    <source>
        <strain evidence="4 5">DSM 22009</strain>
    </source>
</reference>
<dbReference type="CDD" id="cd02138">
    <property type="entry name" value="TdsD-like"/>
    <property type="match status" value="1"/>
</dbReference>
<dbReference type="InterPro" id="IPR029479">
    <property type="entry name" value="Nitroreductase"/>
</dbReference>
<evidence type="ECO:0000256" key="1">
    <source>
        <dbReference type="ARBA" id="ARBA00007118"/>
    </source>
</evidence>
<accession>A0A2W7NUQ4</accession>
<protein>
    <submittedName>
        <fullName evidence="4">Nitroreductase</fullName>
    </submittedName>
</protein>
<dbReference type="GO" id="GO:0016491">
    <property type="term" value="F:oxidoreductase activity"/>
    <property type="evidence" value="ECO:0007669"/>
    <property type="project" value="UniProtKB-KW"/>
</dbReference>
<feature type="domain" description="Nitroreductase" evidence="3">
    <location>
        <begin position="76"/>
        <end position="163"/>
    </location>
</feature>
<organism evidence="4 5">
    <name type="scientific">Palleronia aestuarii</name>
    <dbReference type="NCBI Taxonomy" id="568105"/>
    <lineage>
        <taxon>Bacteria</taxon>
        <taxon>Pseudomonadati</taxon>
        <taxon>Pseudomonadota</taxon>
        <taxon>Alphaproteobacteria</taxon>
        <taxon>Rhodobacterales</taxon>
        <taxon>Roseobacteraceae</taxon>
        <taxon>Palleronia</taxon>
    </lineage>
</organism>
<dbReference type="InterPro" id="IPR000415">
    <property type="entry name" value="Nitroreductase-like"/>
</dbReference>
<keyword evidence="5" id="KW-1185">Reference proteome</keyword>
<gene>
    <name evidence="4" type="ORF">LX81_01717</name>
</gene>
<comment type="similarity">
    <text evidence="1">Belongs to the nitroreductase family.</text>
</comment>
<evidence type="ECO:0000313" key="4">
    <source>
        <dbReference type="EMBL" id="PZX17086.1"/>
    </source>
</evidence>
<comment type="caution">
    <text evidence="4">The sequence shown here is derived from an EMBL/GenBank/DDBJ whole genome shotgun (WGS) entry which is preliminary data.</text>
</comment>
<name>A0A2W7NUQ4_9RHOB</name>
<dbReference type="PANTHER" id="PTHR43673:SF10">
    <property type="entry name" value="NADH DEHYDROGENASE_NAD(P)H NITROREDUCTASE XCC3605-RELATED"/>
    <property type="match status" value="1"/>
</dbReference>
<evidence type="ECO:0000256" key="2">
    <source>
        <dbReference type="ARBA" id="ARBA00023002"/>
    </source>
</evidence>
<dbReference type="EMBL" id="QKZL01000005">
    <property type="protein sequence ID" value="PZX17086.1"/>
    <property type="molecule type" value="Genomic_DNA"/>
</dbReference>
<dbReference type="Proteomes" id="UP000248916">
    <property type="component" value="Unassembled WGS sequence"/>
</dbReference>
<dbReference type="PANTHER" id="PTHR43673">
    <property type="entry name" value="NAD(P)H NITROREDUCTASE YDGI-RELATED"/>
    <property type="match status" value="1"/>
</dbReference>
<feature type="domain" description="Nitroreductase" evidence="3">
    <location>
        <begin position="19"/>
        <end position="62"/>
    </location>
</feature>
<dbReference type="Pfam" id="PF00881">
    <property type="entry name" value="Nitroreductase"/>
    <property type="match status" value="2"/>
</dbReference>